<feature type="transmembrane region" description="Helical" evidence="14">
    <location>
        <begin position="187"/>
        <end position="210"/>
    </location>
</feature>
<feature type="transmembrane region" description="Helical" evidence="14">
    <location>
        <begin position="140"/>
        <end position="166"/>
    </location>
</feature>
<feature type="compositionally biased region" description="Low complexity" evidence="13">
    <location>
        <begin position="1120"/>
        <end position="1137"/>
    </location>
</feature>
<feature type="transmembrane region" description="Helical" evidence="14">
    <location>
        <begin position="12"/>
        <end position="38"/>
    </location>
</feature>
<feature type="region of interest" description="Disordered" evidence="13">
    <location>
        <begin position="736"/>
        <end position="773"/>
    </location>
</feature>
<dbReference type="PANTHER" id="PTHR23240">
    <property type="entry name" value="DNA CROSS-LINK REPAIR PROTEIN PSO2/SNM1-RELATED"/>
    <property type="match status" value="1"/>
</dbReference>
<evidence type="ECO:0000256" key="3">
    <source>
        <dbReference type="ARBA" id="ARBA00022722"/>
    </source>
</evidence>
<keyword evidence="6" id="KW-0378">Hydrolase</keyword>
<evidence type="ECO:0000256" key="6">
    <source>
        <dbReference type="ARBA" id="ARBA00022801"/>
    </source>
</evidence>
<keyword evidence="14" id="KW-0472">Membrane</keyword>
<dbReference type="GO" id="GO:0000723">
    <property type="term" value="P:telomere maintenance"/>
    <property type="evidence" value="ECO:0007669"/>
    <property type="project" value="TreeGrafter"/>
</dbReference>
<dbReference type="GO" id="GO:0036297">
    <property type="term" value="P:interstrand cross-link repair"/>
    <property type="evidence" value="ECO:0007669"/>
    <property type="project" value="TreeGrafter"/>
</dbReference>
<evidence type="ECO:0000313" key="16">
    <source>
        <dbReference type="EMBL" id="GLB41473.1"/>
    </source>
</evidence>
<feature type="compositionally biased region" description="Acidic residues" evidence="13">
    <location>
        <begin position="760"/>
        <end position="769"/>
    </location>
</feature>
<feature type="transmembrane region" description="Helical" evidence="14">
    <location>
        <begin position="113"/>
        <end position="134"/>
    </location>
</feature>
<evidence type="ECO:0000256" key="5">
    <source>
        <dbReference type="ARBA" id="ARBA00022763"/>
    </source>
</evidence>
<feature type="domain" description="DNA repair metallo-beta-lactamase" evidence="15">
    <location>
        <begin position="527"/>
        <end position="632"/>
    </location>
</feature>
<evidence type="ECO:0000256" key="10">
    <source>
        <dbReference type="ARBA" id="ARBA00023242"/>
    </source>
</evidence>
<evidence type="ECO:0000259" key="15">
    <source>
        <dbReference type="Pfam" id="PF07522"/>
    </source>
</evidence>
<keyword evidence="3" id="KW-0540">Nuclease</keyword>
<keyword evidence="5" id="KW-0227">DNA damage</keyword>
<feature type="region of interest" description="Disordered" evidence="13">
    <location>
        <begin position="819"/>
        <end position="1039"/>
    </location>
</feature>
<dbReference type="InterPro" id="IPR011084">
    <property type="entry name" value="DRMBL"/>
</dbReference>
<evidence type="ECO:0000256" key="4">
    <source>
        <dbReference type="ARBA" id="ARBA00022759"/>
    </source>
</evidence>
<keyword evidence="14" id="KW-1133">Transmembrane helix</keyword>
<dbReference type="GO" id="GO:0035312">
    <property type="term" value="F:5'-3' DNA exonuclease activity"/>
    <property type="evidence" value="ECO:0007669"/>
    <property type="project" value="TreeGrafter"/>
</dbReference>
<comment type="caution">
    <text evidence="16">The sequence shown here is derived from an EMBL/GenBank/DDBJ whole genome shotgun (WGS) entry which is preliminary data.</text>
</comment>
<dbReference type="AlphaFoldDB" id="A0A9P3PSZ0"/>
<dbReference type="Pfam" id="PF07522">
    <property type="entry name" value="DRMBL"/>
    <property type="match status" value="1"/>
</dbReference>
<feature type="compositionally biased region" description="Polar residues" evidence="13">
    <location>
        <begin position="1053"/>
        <end position="1065"/>
    </location>
</feature>
<evidence type="ECO:0000256" key="11">
    <source>
        <dbReference type="ARBA" id="ARBA00039759"/>
    </source>
</evidence>
<sequence>MAVSPPFLASKTLQLVAVMMESLLIGSYFVIVLLICRILRTKFIPPIHRILFGASIFMFALSAVHIGLVIQELSVTPIPKINGQIQIVLSMCQYVTGDLILIWRVWVVWGHKYWITFLPLALMFASAGTTLHLLAATQTFFTIAPVALIVANTSLCTSLIAGRVWYIQRTLSKNSASKATAGRWKGTMLLFVESGVLYSSVQLLSLILSFEKSVALPILLDLEIPLIGILPSLIIILAHYEPRSDSHARSSSGRTVLASADGIILENIPQPLPRASSSDVWSKNHVVGLSAQSFGYKVICSKDAKEMLLRHEVYAERELHQLELRAERIRTYARLKVDPVRGPDGMLYRSGSRDLLETLPLHTPKEYELSNGELVTITLLDANHCPGAVMFLIEGARGAVLHTGDFRAEPWFLDSLTRNPFLQPYLAPRTSDGRNAGKMVKTLEAIYLDTANVLSTLSVPTKEAATSGLVGLMRLFPDDVYFFLNTWTWGYEDILKDVSREFSSPIHVDRYKYSVYHHTSDPFLRLVTTQDPSSTRFHACERFHRCEYVAVDDEPGQSQYNTTSHLGKRVVYVNPVNMGSQSWALYLKDTRARLSRGEEINNLLVPLSRHSPLNELRDFVALFRPRRVIPNTLEPRLHGFDWAVIDRMFADCLNLEGGAGTADIPHVQLDIDDFIKEDMSVEDVALTNMVGEGAVDVAERWAEKTHLKRKIEILSEYLEPDEADKVARIFGLPRRSFEHSSPDAGPSSCTAKGKERVVDSEDDTDNGWSDDERGKTAHRLFAGLAGVEGIKDYEWWLSSSPAPSQAGGDEQGKLEQMKAEMGKPATPAPGVDQPGPSVRRMNPLTPVSSPIRPRQNGPAVVSRYDTPGRRRRADESPPHTPTPRPTKRYKYETKGHSLASPICLSSSPIGQSDFVRNPRSGRKTRVAAPVPTPPLASISKVAPLPLEKSLPSPAARPGSTAKPFTSSATTSRMSTSTRHKTGAARNAKPMPSSTVVGTPQGRQLSHPNAKPATSTTFGPHSPTASAGRLPQPSHHNFLPFSSPLVEMIDLTNASNTDDNVSNDKVTMNAERSQDLHAMTRNENQGTKALPTKPDSRGSARPSAPEPKRGRLSPSNAAKLASPRAPQSSPSPRSPNRASFDRRSQLGEQRLRIAERLAAARPDLVVPSYAGKRTRLLARAAGRIRPQLQTKESSREEDVSKMTDLRGAETSSVFSFETVDDGDGGMDWNRSRELAVALRADVLNGRRPMLPPLICAESQ</sequence>
<feature type="transmembrane region" description="Helical" evidence="14">
    <location>
        <begin position="50"/>
        <end position="70"/>
    </location>
</feature>
<name>A0A9P3PSZ0_LYOSH</name>
<organism evidence="16 17">
    <name type="scientific">Lyophyllum shimeji</name>
    <name type="common">Hon-shimeji</name>
    <name type="synonym">Tricholoma shimeji</name>
    <dbReference type="NCBI Taxonomy" id="47721"/>
    <lineage>
        <taxon>Eukaryota</taxon>
        <taxon>Fungi</taxon>
        <taxon>Dikarya</taxon>
        <taxon>Basidiomycota</taxon>
        <taxon>Agaricomycotina</taxon>
        <taxon>Agaricomycetes</taxon>
        <taxon>Agaricomycetidae</taxon>
        <taxon>Agaricales</taxon>
        <taxon>Tricholomatineae</taxon>
        <taxon>Lyophyllaceae</taxon>
        <taxon>Lyophyllum</taxon>
    </lineage>
</organism>
<keyword evidence="10" id="KW-0539">Nucleus</keyword>
<keyword evidence="4" id="KW-0255">Endonuclease</keyword>
<feature type="transmembrane region" description="Helical" evidence="14">
    <location>
        <begin position="85"/>
        <end position="106"/>
    </location>
</feature>
<evidence type="ECO:0000256" key="9">
    <source>
        <dbReference type="ARBA" id="ARBA00023204"/>
    </source>
</evidence>
<keyword evidence="9" id="KW-0234">DNA repair</keyword>
<keyword evidence="7" id="KW-0269">Exonuclease</keyword>
<keyword evidence="14" id="KW-0812">Transmembrane</keyword>
<dbReference type="PANTHER" id="PTHR23240:SF8">
    <property type="entry name" value="PROTEIN ARTEMIS"/>
    <property type="match status" value="1"/>
</dbReference>
<feature type="region of interest" description="Disordered" evidence="13">
    <location>
        <begin position="1053"/>
        <end position="1143"/>
    </location>
</feature>
<evidence type="ECO:0000256" key="13">
    <source>
        <dbReference type="SAM" id="MobiDB-lite"/>
    </source>
</evidence>
<evidence type="ECO:0000256" key="12">
    <source>
        <dbReference type="ARBA" id="ARBA00042677"/>
    </source>
</evidence>
<evidence type="ECO:0000313" key="17">
    <source>
        <dbReference type="Proteomes" id="UP001063166"/>
    </source>
</evidence>
<dbReference type="GO" id="GO:0004519">
    <property type="term" value="F:endonuclease activity"/>
    <property type="evidence" value="ECO:0007669"/>
    <property type="project" value="UniProtKB-KW"/>
</dbReference>
<keyword evidence="17" id="KW-1185">Reference proteome</keyword>
<dbReference type="Proteomes" id="UP001063166">
    <property type="component" value="Unassembled WGS sequence"/>
</dbReference>
<dbReference type="InterPro" id="IPR036866">
    <property type="entry name" value="RibonucZ/Hydroxyglut_hydro"/>
</dbReference>
<evidence type="ECO:0000256" key="2">
    <source>
        <dbReference type="ARBA" id="ARBA00010304"/>
    </source>
</evidence>
<dbReference type="OrthoDB" id="5561659at2759"/>
<keyword evidence="8" id="KW-0233">DNA recombination</keyword>
<evidence type="ECO:0000256" key="14">
    <source>
        <dbReference type="SAM" id="Phobius"/>
    </source>
</evidence>
<dbReference type="GO" id="GO:0006310">
    <property type="term" value="P:DNA recombination"/>
    <property type="evidence" value="ECO:0007669"/>
    <property type="project" value="UniProtKB-KW"/>
</dbReference>
<comment type="similarity">
    <text evidence="2">Belongs to the DNA repair metallo-beta-lactamase (DRMBL) family.</text>
</comment>
<dbReference type="Gene3D" id="3.60.15.10">
    <property type="entry name" value="Ribonuclease Z/Hydroxyacylglutathione hydrolase-like"/>
    <property type="match status" value="1"/>
</dbReference>
<dbReference type="SUPFAM" id="SSF56281">
    <property type="entry name" value="Metallo-hydrolase/oxidoreductase"/>
    <property type="match status" value="1"/>
</dbReference>
<dbReference type="Gene3D" id="3.40.50.12650">
    <property type="match status" value="1"/>
</dbReference>
<dbReference type="GO" id="GO:0003684">
    <property type="term" value="F:damaged DNA binding"/>
    <property type="evidence" value="ECO:0007669"/>
    <property type="project" value="TreeGrafter"/>
</dbReference>
<gene>
    <name evidence="16" type="ORF">LshimejAT787_1000730</name>
</gene>
<reference evidence="16" key="1">
    <citation type="submission" date="2022-07" db="EMBL/GenBank/DDBJ databases">
        <title>The genome of Lyophyllum shimeji provides insight into the initial evolution of ectomycorrhizal fungal genome.</title>
        <authorList>
            <person name="Kobayashi Y."/>
            <person name="Shibata T."/>
            <person name="Hirakawa H."/>
            <person name="Shigenobu S."/>
            <person name="Nishiyama T."/>
            <person name="Yamada A."/>
            <person name="Hasebe M."/>
            <person name="Kawaguchi M."/>
        </authorList>
    </citation>
    <scope>NUCLEOTIDE SEQUENCE</scope>
    <source>
        <strain evidence="16">AT787</strain>
    </source>
</reference>
<protein>
    <recommendedName>
        <fullName evidence="11">Protein artemis</fullName>
    </recommendedName>
    <alternativeName>
        <fullName evidence="12">DNA cross-link repair 1C protein</fullName>
    </alternativeName>
</protein>
<accession>A0A9P3PSZ0</accession>
<dbReference type="GO" id="GO:0006303">
    <property type="term" value="P:double-strand break repair via nonhomologous end joining"/>
    <property type="evidence" value="ECO:0007669"/>
    <property type="project" value="TreeGrafter"/>
</dbReference>
<evidence type="ECO:0000256" key="7">
    <source>
        <dbReference type="ARBA" id="ARBA00022839"/>
    </source>
</evidence>
<evidence type="ECO:0000256" key="8">
    <source>
        <dbReference type="ARBA" id="ARBA00023172"/>
    </source>
</evidence>
<proteinExistence type="inferred from homology"/>
<feature type="compositionally biased region" description="Polar residues" evidence="13">
    <location>
        <begin position="991"/>
        <end position="1024"/>
    </location>
</feature>
<feature type="compositionally biased region" description="Low complexity" evidence="13">
    <location>
        <begin position="965"/>
        <end position="976"/>
    </location>
</feature>
<dbReference type="GO" id="GO:0005634">
    <property type="term" value="C:nucleus"/>
    <property type="evidence" value="ECO:0007669"/>
    <property type="project" value="UniProtKB-SubCell"/>
</dbReference>
<evidence type="ECO:0000256" key="1">
    <source>
        <dbReference type="ARBA" id="ARBA00004123"/>
    </source>
</evidence>
<feature type="compositionally biased region" description="Basic and acidic residues" evidence="13">
    <location>
        <begin position="866"/>
        <end position="877"/>
    </location>
</feature>
<comment type="subcellular location">
    <subcellularLocation>
        <location evidence="1">Nucleus</location>
    </subcellularLocation>
</comment>
<dbReference type="EMBL" id="BRPK01000010">
    <property type="protein sequence ID" value="GLB41473.1"/>
    <property type="molecule type" value="Genomic_DNA"/>
</dbReference>